<feature type="coiled-coil region" evidence="5">
    <location>
        <begin position="50"/>
        <end position="87"/>
    </location>
</feature>
<evidence type="ECO:0000256" key="2">
    <source>
        <dbReference type="ARBA" id="ARBA00010901"/>
    </source>
</evidence>
<comment type="similarity">
    <text evidence="2 4">Belongs to the ATPase inhibitor family.</text>
</comment>
<dbReference type="Gene3D" id="1.20.5.500">
    <property type="entry name" value="Single helix bin"/>
    <property type="match status" value="1"/>
</dbReference>
<evidence type="ECO:0000313" key="7">
    <source>
        <dbReference type="Proteomes" id="UP000236305"/>
    </source>
</evidence>
<evidence type="ECO:0000256" key="5">
    <source>
        <dbReference type="SAM" id="Coils"/>
    </source>
</evidence>
<evidence type="ECO:0000256" key="3">
    <source>
        <dbReference type="ARBA" id="ARBA00023128"/>
    </source>
</evidence>
<dbReference type="GO" id="GO:0042030">
    <property type="term" value="F:ATPase inhibitor activity"/>
    <property type="evidence" value="ECO:0007669"/>
    <property type="project" value="InterPro"/>
</dbReference>
<comment type="caution">
    <text evidence="6">The sequence shown here is derived from an EMBL/GenBank/DDBJ whole genome shotgun (WGS) entry which is preliminary data.</text>
</comment>
<accession>A0AA44WJG5</accession>
<evidence type="ECO:0000256" key="1">
    <source>
        <dbReference type="ARBA" id="ARBA00004173"/>
    </source>
</evidence>
<evidence type="ECO:0000256" key="4">
    <source>
        <dbReference type="RuleBase" id="RU368087"/>
    </source>
</evidence>
<reference evidence="6 7" key="1">
    <citation type="submission" date="2017-12" db="EMBL/GenBank/DDBJ databases">
        <title>Comparative genomics yields insights into virulence evolution of Verticillium dahliae.</title>
        <authorList>
            <person name="Fan R."/>
            <person name="Armitage A.D."/>
            <person name="Cascant-Lopez E."/>
            <person name="Sobczyk M."/>
            <person name="Cockerton H.M."/>
            <person name="Harrison R.J."/>
        </authorList>
    </citation>
    <scope>NUCLEOTIDE SEQUENCE [LARGE SCALE GENOMIC DNA]</scope>
    <source>
        <strain evidence="6 7">12008</strain>
    </source>
</reference>
<dbReference type="GO" id="GO:0005739">
    <property type="term" value="C:mitochondrion"/>
    <property type="evidence" value="ECO:0007669"/>
    <property type="project" value="UniProtKB-SubCell"/>
</dbReference>
<organism evidence="6 7">
    <name type="scientific">Verticillium dahliae</name>
    <name type="common">Verticillium wilt</name>
    <dbReference type="NCBI Taxonomy" id="27337"/>
    <lineage>
        <taxon>Eukaryota</taxon>
        <taxon>Fungi</taxon>
        <taxon>Dikarya</taxon>
        <taxon>Ascomycota</taxon>
        <taxon>Pezizomycotina</taxon>
        <taxon>Sordariomycetes</taxon>
        <taxon>Hypocreomycetidae</taxon>
        <taxon>Glomerellales</taxon>
        <taxon>Plectosphaerellaceae</taxon>
        <taxon>Verticillium</taxon>
    </lineage>
</organism>
<comment type="subcellular location">
    <subcellularLocation>
        <location evidence="1">Mitochondrion</location>
    </subcellularLocation>
</comment>
<dbReference type="Proteomes" id="UP000236305">
    <property type="component" value="Unassembled WGS sequence"/>
</dbReference>
<protein>
    <recommendedName>
        <fullName evidence="4">ATPase inhibitor, mitochondrial</fullName>
    </recommendedName>
</protein>
<sequence>MLRTVTSKAIRAPLYLASRATFTTTARAMADGDLGSVRSTGGQGDAFQQREKAAEDYAIRQREKEKLQEMKQKIKEQQAHLQQLADHMFVPKE</sequence>
<gene>
    <name evidence="6" type="ORF">BJF96_g4739</name>
</gene>
<dbReference type="AlphaFoldDB" id="A0AA44WJG5"/>
<dbReference type="Pfam" id="PF04568">
    <property type="entry name" value="IATP"/>
    <property type="match status" value="1"/>
</dbReference>
<dbReference type="InterPro" id="IPR007648">
    <property type="entry name" value="ATPase_inhibitor_mt"/>
</dbReference>
<evidence type="ECO:0000313" key="6">
    <source>
        <dbReference type="EMBL" id="PNH31948.1"/>
    </source>
</evidence>
<keyword evidence="5" id="KW-0175">Coiled coil</keyword>
<comment type="function">
    <text evidence="4">Inhibits the enzyme activity of ATPase.</text>
</comment>
<name>A0AA44WJG5_VERDA</name>
<proteinExistence type="inferred from homology"/>
<keyword evidence="3" id="KW-0496">Mitochondrion</keyword>
<dbReference type="EMBL" id="MPSH01000014">
    <property type="protein sequence ID" value="PNH31948.1"/>
    <property type="molecule type" value="Genomic_DNA"/>
</dbReference>